<name>A0A1I2QHH2_9BACT</name>
<proteinExistence type="predicted"/>
<dbReference type="Proteomes" id="UP000198724">
    <property type="component" value="Unassembled WGS sequence"/>
</dbReference>
<feature type="transmembrane region" description="Helical" evidence="1">
    <location>
        <begin position="103"/>
        <end position="125"/>
    </location>
</feature>
<organism evidence="2 3">
    <name type="scientific">Pontibacter chinhatensis</name>
    <dbReference type="NCBI Taxonomy" id="1436961"/>
    <lineage>
        <taxon>Bacteria</taxon>
        <taxon>Pseudomonadati</taxon>
        <taxon>Bacteroidota</taxon>
        <taxon>Cytophagia</taxon>
        <taxon>Cytophagales</taxon>
        <taxon>Hymenobacteraceae</taxon>
        <taxon>Pontibacter</taxon>
    </lineage>
</organism>
<keyword evidence="1" id="KW-1133">Transmembrane helix</keyword>
<dbReference type="STRING" id="1436961.SAMN05421739_10211"/>
<sequence length="179" mass="20416">MRPEEMEERLSDTERVLGLHAKRLQALEEREIPQASKLIPPEAAIDYTSHFKELKELLKKHDLGLRALQIYALITSFQETITKLPKVLPVRHYHHFDDKSKGFIIGGIMCLLTVTVSVGLCFSLSQENGELQANSIKYELLKQAYPEATLWADSTYRSDPEGAEKYVELLEDTEGSKQK</sequence>
<dbReference type="RefSeq" id="WP_139217769.1">
    <property type="nucleotide sequence ID" value="NZ_FOOT01000002.1"/>
</dbReference>
<keyword evidence="1" id="KW-0812">Transmembrane</keyword>
<evidence type="ECO:0000313" key="3">
    <source>
        <dbReference type="Proteomes" id="UP000198724"/>
    </source>
</evidence>
<dbReference type="EMBL" id="FOOT01000002">
    <property type="protein sequence ID" value="SFG27758.1"/>
    <property type="molecule type" value="Genomic_DNA"/>
</dbReference>
<dbReference type="AlphaFoldDB" id="A0A1I2QHH2"/>
<keyword evidence="1" id="KW-0472">Membrane</keyword>
<gene>
    <name evidence="2" type="ORF">SAMN05421739_10211</name>
</gene>
<keyword evidence="3" id="KW-1185">Reference proteome</keyword>
<evidence type="ECO:0000256" key="1">
    <source>
        <dbReference type="SAM" id="Phobius"/>
    </source>
</evidence>
<reference evidence="3" key="1">
    <citation type="submission" date="2016-10" db="EMBL/GenBank/DDBJ databases">
        <authorList>
            <person name="Varghese N."/>
            <person name="Submissions S."/>
        </authorList>
    </citation>
    <scope>NUCLEOTIDE SEQUENCE [LARGE SCALE GENOMIC DNA]</scope>
    <source>
        <strain evidence="3">LP51</strain>
    </source>
</reference>
<evidence type="ECO:0000313" key="2">
    <source>
        <dbReference type="EMBL" id="SFG27758.1"/>
    </source>
</evidence>
<dbReference type="OrthoDB" id="793768at2"/>
<accession>A0A1I2QHH2</accession>
<protein>
    <submittedName>
        <fullName evidence="2">Uncharacterized protein</fullName>
    </submittedName>
</protein>